<dbReference type="EMBL" id="JBFOLJ010000073">
    <property type="protein sequence ID" value="KAL2456273.1"/>
    <property type="molecule type" value="Genomic_DNA"/>
</dbReference>
<sequence>MKIGFFICTDGVHNQIGDIFESKPRKEDLLLDTYLYEDEGYWGVGYEEQDDDLDPPQRQMEIISPNAHEDDVSMFVMLICNIPCVVLVLISFSLLSLGSKSKHQPSHPTNQTSPCIRQHSLSTSRPYKRQTSCDHDDLLRQLLQHVQKLLSQYEELNKKVDNIMEWTRPRLHLETDYTKVYIGTEGDDRGKVGTKMEVQSEQLMCR</sequence>
<protein>
    <submittedName>
        <fullName evidence="3">Uncharacterized protein</fullName>
    </submittedName>
</protein>
<dbReference type="AlphaFoldDB" id="A0ABD1NXC7"/>
<keyword evidence="2" id="KW-1133">Transmembrane helix</keyword>
<feature type="region of interest" description="Disordered" evidence="1">
    <location>
        <begin position="101"/>
        <end position="121"/>
    </location>
</feature>
<evidence type="ECO:0000256" key="2">
    <source>
        <dbReference type="SAM" id="Phobius"/>
    </source>
</evidence>
<keyword evidence="2" id="KW-0472">Membrane</keyword>
<dbReference type="Proteomes" id="UP001604277">
    <property type="component" value="Unassembled WGS sequence"/>
</dbReference>
<evidence type="ECO:0000256" key="1">
    <source>
        <dbReference type="SAM" id="MobiDB-lite"/>
    </source>
</evidence>
<evidence type="ECO:0000313" key="3">
    <source>
        <dbReference type="EMBL" id="KAL2456273.1"/>
    </source>
</evidence>
<keyword evidence="2" id="KW-0812">Transmembrane</keyword>
<accession>A0ABD1NXC7</accession>
<proteinExistence type="predicted"/>
<gene>
    <name evidence="3" type="ORF">Fot_56978</name>
</gene>
<keyword evidence="4" id="KW-1185">Reference proteome</keyword>
<name>A0ABD1NXC7_9LAMI</name>
<evidence type="ECO:0000313" key="4">
    <source>
        <dbReference type="Proteomes" id="UP001604277"/>
    </source>
</evidence>
<reference evidence="4" key="1">
    <citation type="submission" date="2024-07" db="EMBL/GenBank/DDBJ databases">
        <title>Two chromosome-level genome assemblies of Korean endemic species Abeliophyllum distichum and Forsythia ovata (Oleaceae).</title>
        <authorList>
            <person name="Jang H."/>
        </authorList>
    </citation>
    <scope>NUCLEOTIDE SEQUENCE [LARGE SCALE GENOMIC DNA]</scope>
</reference>
<organism evidence="3 4">
    <name type="scientific">Forsythia ovata</name>
    <dbReference type="NCBI Taxonomy" id="205694"/>
    <lineage>
        <taxon>Eukaryota</taxon>
        <taxon>Viridiplantae</taxon>
        <taxon>Streptophyta</taxon>
        <taxon>Embryophyta</taxon>
        <taxon>Tracheophyta</taxon>
        <taxon>Spermatophyta</taxon>
        <taxon>Magnoliopsida</taxon>
        <taxon>eudicotyledons</taxon>
        <taxon>Gunneridae</taxon>
        <taxon>Pentapetalae</taxon>
        <taxon>asterids</taxon>
        <taxon>lamiids</taxon>
        <taxon>Lamiales</taxon>
        <taxon>Oleaceae</taxon>
        <taxon>Forsythieae</taxon>
        <taxon>Forsythia</taxon>
    </lineage>
</organism>
<feature type="compositionally biased region" description="Polar residues" evidence="1">
    <location>
        <begin position="106"/>
        <end position="121"/>
    </location>
</feature>
<feature type="transmembrane region" description="Helical" evidence="2">
    <location>
        <begin position="74"/>
        <end position="97"/>
    </location>
</feature>
<comment type="caution">
    <text evidence="3">The sequence shown here is derived from an EMBL/GenBank/DDBJ whole genome shotgun (WGS) entry which is preliminary data.</text>
</comment>